<evidence type="ECO:0000313" key="4">
    <source>
        <dbReference type="Proteomes" id="UP001199355"/>
    </source>
</evidence>
<proteinExistence type="predicted"/>
<feature type="region of interest" description="Disordered" evidence="1">
    <location>
        <begin position="183"/>
        <end position="206"/>
    </location>
</feature>
<evidence type="ECO:0008006" key="5">
    <source>
        <dbReference type="Google" id="ProtNLM"/>
    </source>
</evidence>
<gene>
    <name evidence="3" type="ORF">LKD45_14840</name>
</gene>
<dbReference type="AlphaFoldDB" id="A0AAE3DNN8"/>
<dbReference type="RefSeq" id="WP_308729006.1">
    <property type="nucleotide sequence ID" value="NZ_JAJEQF010000053.1"/>
</dbReference>
<dbReference type="Proteomes" id="UP001199355">
    <property type="component" value="Unassembled WGS sequence"/>
</dbReference>
<accession>A0AAE3DNN8</accession>
<dbReference type="EMBL" id="JAJEQF010000053">
    <property type="protein sequence ID" value="MCC2168947.1"/>
    <property type="molecule type" value="Genomic_DNA"/>
</dbReference>
<organism evidence="3 4">
    <name type="scientific">Gallintestinimicrobium propionicum</name>
    <dbReference type="NCBI Taxonomy" id="2981770"/>
    <lineage>
        <taxon>Bacteria</taxon>
        <taxon>Bacillati</taxon>
        <taxon>Bacillota</taxon>
        <taxon>Clostridia</taxon>
        <taxon>Lachnospirales</taxon>
        <taxon>Lachnospiraceae</taxon>
        <taxon>Gallintestinimicrobium</taxon>
    </lineage>
</organism>
<evidence type="ECO:0000256" key="2">
    <source>
        <dbReference type="SAM" id="SignalP"/>
    </source>
</evidence>
<keyword evidence="4" id="KW-1185">Reference proteome</keyword>
<protein>
    <recommendedName>
        <fullName evidence="5">Carbohydrate-binding domain-containing protein</fullName>
    </recommendedName>
</protein>
<feature type="chain" id="PRO_5041898275" description="Carbohydrate-binding domain-containing protein" evidence="2">
    <location>
        <begin position="26"/>
        <end position="656"/>
    </location>
</feature>
<keyword evidence="2" id="KW-0732">Signal</keyword>
<evidence type="ECO:0000256" key="1">
    <source>
        <dbReference type="SAM" id="MobiDB-lite"/>
    </source>
</evidence>
<comment type="caution">
    <text evidence="3">The sequence shown here is derived from an EMBL/GenBank/DDBJ whole genome shotgun (WGS) entry which is preliminary data.</text>
</comment>
<feature type="compositionally biased region" description="Gly residues" evidence="1">
    <location>
        <begin position="189"/>
        <end position="198"/>
    </location>
</feature>
<evidence type="ECO:0000313" key="3">
    <source>
        <dbReference type="EMBL" id="MCC2168947.1"/>
    </source>
</evidence>
<feature type="signal peptide" evidence="2">
    <location>
        <begin position="1"/>
        <end position="25"/>
    </location>
</feature>
<sequence length="656" mass="67573">MKRKKLTASMIALVMSVSLPMTTYAANWYLEDGSVTVNADNSGQTVTQGSNPAVSDEAPVITQRESSVETGNTIAINASDNATANVTIKDINIKSSKDAIDVTGSSSANITLEGDNKIFSETGSALHISDGNVTINGSGSLKAEIQDEPSGYNHNAKIGSHENEAMSGSIHITGDATVKTDNNIAPDCGGDGAGIGSGEDGEMSGNIVIDGNAQVEVSSNDQGAGIGSGDDGNLSGNIMIGGNAQVSATGAEDSAGIGTGDDGHFRGSITIDGNAKVTAKAGGDHSGSDGSGIGAGDDGDFTGTVTIGGNAAVIAAGSDEGCGIGASDGENMNGIIIIRDHAKVTAYGGDQGAAIGSEDEWDMTGKIIIVGNAIVNTGMVDNAGNVLSNRIGYIGDGQDSNHNSSKGHYIIGPDVTINSLSGSDTEALKKYVNMHLDSEGNPTNLTELDIRMENGIFKAEATGAGSVEKILYNGSETVPVVPGSYPVTCIIKIDGSEMELPIGTLVVPEPTSPGETAAPVEYRMQTSASEPVQGNGKSTGYKAPVQGHFYQVVGQDGKNMIFATAQKKDVLAIATDSDFAMLTGKMEDIEALRKQGVRRIIFATKRATSTFLLSELLEKRAYGEIWSLIHDGENVAFTAVEKKMDISSILTRLQTK</sequence>
<name>A0AAE3DNN8_9FIRM</name>
<reference evidence="3 4" key="1">
    <citation type="submission" date="2021-10" db="EMBL/GenBank/DDBJ databases">
        <title>Anaerobic single-cell dispensing facilitates the cultivation of human gut bacteria.</title>
        <authorList>
            <person name="Afrizal A."/>
        </authorList>
    </citation>
    <scope>NUCLEOTIDE SEQUENCE [LARGE SCALE GENOMIC DNA]</scope>
    <source>
        <strain evidence="3 4">CLA-AA-H244</strain>
    </source>
</reference>